<feature type="coiled-coil region" evidence="3">
    <location>
        <begin position="347"/>
        <end position="374"/>
    </location>
</feature>
<dbReference type="GO" id="GO:0016020">
    <property type="term" value="C:membrane"/>
    <property type="evidence" value="ECO:0007669"/>
    <property type="project" value="InterPro"/>
</dbReference>
<dbReference type="PANTHER" id="PTHR32089">
    <property type="entry name" value="METHYL-ACCEPTING CHEMOTAXIS PROTEIN MCPB"/>
    <property type="match status" value="1"/>
</dbReference>
<evidence type="ECO:0000256" key="2">
    <source>
        <dbReference type="PROSITE-ProRule" id="PRU00284"/>
    </source>
</evidence>
<evidence type="ECO:0000313" key="6">
    <source>
        <dbReference type="EMBL" id="PJZ83982.1"/>
    </source>
</evidence>
<dbReference type="PANTHER" id="PTHR32089:SF112">
    <property type="entry name" value="LYSOZYME-LIKE PROTEIN-RELATED"/>
    <property type="match status" value="1"/>
</dbReference>
<feature type="domain" description="Methyl-accepting transducer" evidence="5">
    <location>
        <begin position="150"/>
        <end position="372"/>
    </location>
</feature>
<dbReference type="GO" id="GO:0007165">
    <property type="term" value="P:signal transduction"/>
    <property type="evidence" value="ECO:0007669"/>
    <property type="project" value="UniProtKB-KW"/>
</dbReference>
<protein>
    <submittedName>
        <fullName evidence="6">Chemotaxis protein</fullName>
    </submittedName>
</protein>
<accession>A0A2N0AI61</accession>
<dbReference type="PROSITE" id="PS50111">
    <property type="entry name" value="CHEMOTAXIS_TRANSDUC_2"/>
    <property type="match status" value="1"/>
</dbReference>
<evidence type="ECO:0000313" key="7">
    <source>
        <dbReference type="Proteomes" id="UP000232145"/>
    </source>
</evidence>
<dbReference type="RefSeq" id="WP_100744216.1">
    <property type="nucleotide sequence ID" value="NZ_NPDW01000002.1"/>
</dbReference>
<keyword evidence="3" id="KW-0175">Coiled coil</keyword>
<dbReference type="Pfam" id="PF00015">
    <property type="entry name" value="MCPsignal"/>
    <property type="match status" value="1"/>
</dbReference>
<proteinExistence type="predicted"/>
<feature type="transmembrane region" description="Helical" evidence="4">
    <location>
        <begin position="9"/>
        <end position="29"/>
    </location>
</feature>
<sequence>MKFNKTTQYTVLSIVLVTIQLLSVLYALFGQKDFSWTMVILQSTGFIFSVIMLSFVLRQLNQYKKQFSTIKRIIVNAIKGNLNIEPSIKSKLKKTNEVDSILLSLYELLHIFQDIIILLKDATGGLSASVDNAKLADESFHSSLIRQKDYSQNLDLTVRKMTDNMTNIENASTNNYSTLIRVSDSIRVLSEHINESEKNSNLSKQLTFGITEKIQKGNKAMEEMAKVIENIAVSSGKIEGMVIVIKEISERVNLLALNASIEAARAGEYGSGFAVVAQEVSKLATQTSNSIKEIDNNVKRNKEEVTLNRQKINETNQLYKEIIGEVKQIFEKIDFISESANNQMEIKEKLISESEQLSRMLAEIKENIADQNNSQKLISDVAQAMDSSVNATFSEGENLSKLLEKIRSTTDDIGGVILLFK</sequence>
<gene>
    <name evidence="6" type="ORF">CH364_14615</name>
</gene>
<evidence type="ECO:0000256" key="1">
    <source>
        <dbReference type="ARBA" id="ARBA00023224"/>
    </source>
</evidence>
<feature type="transmembrane region" description="Helical" evidence="4">
    <location>
        <begin position="35"/>
        <end position="57"/>
    </location>
</feature>
<keyword evidence="4" id="KW-1133">Transmembrane helix</keyword>
<dbReference type="EMBL" id="NPDX01000004">
    <property type="protein sequence ID" value="PJZ83982.1"/>
    <property type="molecule type" value="Genomic_DNA"/>
</dbReference>
<keyword evidence="7" id="KW-1185">Reference proteome</keyword>
<evidence type="ECO:0000256" key="4">
    <source>
        <dbReference type="SAM" id="Phobius"/>
    </source>
</evidence>
<name>A0A2N0AI61_9LEPT</name>
<dbReference type="InterPro" id="IPR004089">
    <property type="entry name" value="MCPsignal_dom"/>
</dbReference>
<dbReference type="SUPFAM" id="SSF58104">
    <property type="entry name" value="Methyl-accepting chemotaxis protein (MCP) signaling domain"/>
    <property type="match status" value="1"/>
</dbReference>
<dbReference type="Gene3D" id="1.10.287.950">
    <property type="entry name" value="Methyl-accepting chemotaxis protein"/>
    <property type="match status" value="1"/>
</dbReference>
<organism evidence="6 7">
    <name type="scientific">Leptospira harrisiae</name>
    <dbReference type="NCBI Taxonomy" id="2023189"/>
    <lineage>
        <taxon>Bacteria</taxon>
        <taxon>Pseudomonadati</taxon>
        <taxon>Spirochaetota</taxon>
        <taxon>Spirochaetia</taxon>
        <taxon>Leptospirales</taxon>
        <taxon>Leptospiraceae</taxon>
        <taxon>Leptospira</taxon>
    </lineage>
</organism>
<dbReference type="SMART" id="SM00283">
    <property type="entry name" value="MA"/>
    <property type="match status" value="1"/>
</dbReference>
<keyword evidence="1 2" id="KW-0807">Transducer</keyword>
<dbReference type="AlphaFoldDB" id="A0A2N0AI61"/>
<keyword evidence="4" id="KW-0812">Transmembrane</keyword>
<dbReference type="Proteomes" id="UP000232145">
    <property type="component" value="Unassembled WGS sequence"/>
</dbReference>
<dbReference type="OrthoDB" id="9816519at2"/>
<evidence type="ECO:0000256" key="3">
    <source>
        <dbReference type="SAM" id="Coils"/>
    </source>
</evidence>
<keyword evidence="4" id="KW-0472">Membrane</keyword>
<evidence type="ECO:0000259" key="5">
    <source>
        <dbReference type="PROSITE" id="PS50111"/>
    </source>
</evidence>
<comment type="caution">
    <text evidence="6">The sequence shown here is derived from an EMBL/GenBank/DDBJ whole genome shotgun (WGS) entry which is preliminary data.</text>
</comment>
<reference evidence="6 7" key="1">
    <citation type="submission" date="2017-07" db="EMBL/GenBank/DDBJ databases">
        <title>Leptospira spp. isolated from tropical soils.</title>
        <authorList>
            <person name="Thibeaux R."/>
            <person name="Iraola G."/>
            <person name="Ferres I."/>
            <person name="Bierque E."/>
            <person name="Girault D."/>
            <person name="Soupe-Gilbert M.-E."/>
            <person name="Picardeau M."/>
            <person name="Goarant C."/>
        </authorList>
    </citation>
    <scope>NUCLEOTIDE SEQUENCE [LARGE SCALE GENOMIC DNA]</scope>
    <source>
        <strain evidence="6 7">FH2-B-A1</strain>
    </source>
</reference>